<keyword evidence="3" id="KW-1185">Reference proteome</keyword>
<feature type="domain" description="DUF2249" evidence="1">
    <location>
        <begin position="5"/>
        <end position="74"/>
    </location>
</feature>
<dbReference type="RefSeq" id="WP_044486284.1">
    <property type="nucleotide sequence ID" value="NZ_KK328284.1"/>
</dbReference>
<dbReference type="Pfam" id="PF10006">
    <property type="entry name" value="DUF2249"/>
    <property type="match status" value="1"/>
</dbReference>
<dbReference type="Proteomes" id="UP000025947">
    <property type="component" value="Unassembled WGS sequence"/>
</dbReference>
<dbReference type="InterPro" id="IPR014710">
    <property type="entry name" value="RmlC-like_jellyroll"/>
</dbReference>
<sequence length="199" mass="21718">MANTELDVRPLRTTDKRPAIFATYAGLPVGGSFVLINNRDSRHVHQELEADYAGNYGWQYIETGPAVWRIRISKMKAPGLPQVLTNTADIADSDIETNTVQVGKKSDVGARGLDWNVITLAPNGGIDTTPGADVDVLIHVLFGSGWLTTKDGTMRLAPGALLWLPRRSRPQFSAGPDGLRYLTVNQKWQILPPSSPTTL</sequence>
<comment type="caution">
    <text evidence="2">The sequence shown here is derived from an EMBL/GenBank/DDBJ whole genome shotgun (WGS) entry which is preliminary data.</text>
</comment>
<organism evidence="2 3">
    <name type="scientific">Mycobacterium [tuberculosis] TKK-01-0051</name>
    <dbReference type="NCBI Taxonomy" id="1324261"/>
    <lineage>
        <taxon>Bacteria</taxon>
        <taxon>Bacillati</taxon>
        <taxon>Actinomycetota</taxon>
        <taxon>Actinomycetes</taxon>
        <taxon>Mycobacteriales</taxon>
        <taxon>Mycobacteriaceae</taxon>
        <taxon>Mycobacterium</taxon>
        <taxon>Mycobacterium avium complex (MAC)</taxon>
    </lineage>
</organism>
<name>A0A051TV73_9MYCO</name>
<dbReference type="SUPFAM" id="SSF51182">
    <property type="entry name" value="RmlC-like cupins"/>
    <property type="match status" value="1"/>
</dbReference>
<protein>
    <recommendedName>
        <fullName evidence="1">DUF2249 domain-containing protein</fullName>
    </recommendedName>
</protein>
<gene>
    <name evidence="2" type="ORF">K875_03818</name>
</gene>
<dbReference type="HOGENOM" id="CLU_1364958_0_0_11"/>
<evidence type="ECO:0000313" key="2">
    <source>
        <dbReference type="EMBL" id="KBZ60867.1"/>
    </source>
</evidence>
<dbReference type="Gene3D" id="2.60.120.10">
    <property type="entry name" value="Jelly Rolls"/>
    <property type="match status" value="1"/>
</dbReference>
<dbReference type="InterPro" id="IPR011051">
    <property type="entry name" value="RmlC_Cupin_sf"/>
</dbReference>
<proteinExistence type="predicted"/>
<dbReference type="PATRIC" id="fig|1324261.3.peg.3861"/>
<dbReference type="AlphaFoldDB" id="A0A051TV73"/>
<dbReference type="EMBL" id="JLXW01000010">
    <property type="protein sequence ID" value="KBZ60867.1"/>
    <property type="molecule type" value="Genomic_DNA"/>
</dbReference>
<evidence type="ECO:0000313" key="3">
    <source>
        <dbReference type="Proteomes" id="UP000025947"/>
    </source>
</evidence>
<reference evidence="2 3" key="1">
    <citation type="submission" date="2014-04" db="EMBL/GenBank/DDBJ databases">
        <title>The Genome Sequence of Mycobacterium tuberculosis TKK-01-0051.</title>
        <authorList>
            <consortium name="The Broad Institute Genomics Platform"/>
            <consortium name="The Broad Institute Genome Sequencing Center for Infectious Disease"/>
            <person name="Earl A.M."/>
            <person name="Cohen K."/>
            <person name="Pym A."/>
            <person name="Bishai W."/>
            <person name="Maharaj K."/>
            <person name="Desjardins C."/>
            <person name="Abeel T."/>
            <person name="Young S."/>
            <person name="Zeng Q."/>
            <person name="Gargeya S."/>
            <person name="Abouelleil A."/>
            <person name="Alvarado L."/>
            <person name="Chapman S.B."/>
            <person name="Gainer-Dewar J."/>
            <person name="Goldberg J."/>
            <person name="Griggs A."/>
            <person name="Gujja S."/>
            <person name="Hansen M."/>
            <person name="Howarth C."/>
            <person name="Imamovic A."/>
            <person name="Larimer J."/>
            <person name="Murphy C."/>
            <person name="Naylor J."/>
            <person name="Pearson M."/>
            <person name="Poon T.W."/>
            <person name="Priest M."/>
            <person name="Roberts A."/>
            <person name="Saif S."/>
            <person name="Shea T."/>
            <person name="Sykes S."/>
            <person name="Wortman J."/>
            <person name="Nusbaum C."/>
            <person name="Birren B."/>
        </authorList>
    </citation>
    <scope>NUCLEOTIDE SEQUENCE [LARGE SCALE GENOMIC DNA]</scope>
    <source>
        <strain evidence="2 3">TKK-01-0051</strain>
    </source>
</reference>
<accession>A0A051TV73</accession>
<dbReference type="InterPro" id="IPR018720">
    <property type="entry name" value="DUF2249"/>
</dbReference>
<evidence type="ECO:0000259" key="1">
    <source>
        <dbReference type="Pfam" id="PF10006"/>
    </source>
</evidence>